<accession>A0A1D1XWW6</accession>
<dbReference type="Pfam" id="PF21647">
    <property type="entry name" value="DUF6857"/>
    <property type="match status" value="1"/>
</dbReference>
<evidence type="ECO:0000256" key="1">
    <source>
        <dbReference type="SAM" id="MobiDB-lite"/>
    </source>
</evidence>
<evidence type="ECO:0000259" key="3">
    <source>
        <dbReference type="Pfam" id="PF21647"/>
    </source>
</evidence>
<dbReference type="PANTHER" id="PTHR31928">
    <property type="entry name" value="EXPRESSED PROTEIN"/>
    <property type="match status" value="1"/>
</dbReference>
<dbReference type="InterPro" id="IPR048297">
    <property type="entry name" value="DUF936_dom_pln"/>
</dbReference>
<dbReference type="AlphaFoldDB" id="A0A1D1XWW6"/>
<reference evidence="4" key="1">
    <citation type="submission" date="2015-07" db="EMBL/GenBank/DDBJ databases">
        <title>Transcriptome Assembly of Anthurium amnicola.</title>
        <authorList>
            <person name="Suzuki J."/>
        </authorList>
    </citation>
    <scope>NUCLEOTIDE SEQUENCE</scope>
</reference>
<name>A0A1D1XWW6_9ARAE</name>
<dbReference type="InterPro" id="IPR049172">
    <property type="entry name" value="DUF6857_pln"/>
</dbReference>
<dbReference type="PANTHER" id="PTHR31928:SF3">
    <property type="entry name" value="EXPRESSED PROTEIN"/>
    <property type="match status" value="1"/>
</dbReference>
<evidence type="ECO:0000313" key="4">
    <source>
        <dbReference type="EMBL" id="JAT46851.1"/>
    </source>
</evidence>
<feature type="region of interest" description="Disordered" evidence="1">
    <location>
        <begin position="1"/>
        <end position="24"/>
    </location>
</feature>
<feature type="domain" description="DUF6857" evidence="3">
    <location>
        <begin position="451"/>
        <end position="753"/>
    </location>
</feature>
<feature type="region of interest" description="Disordered" evidence="1">
    <location>
        <begin position="158"/>
        <end position="188"/>
    </location>
</feature>
<feature type="region of interest" description="Disordered" evidence="1">
    <location>
        <begin position="204"/>
        <end position="342"/>
    </location>
</feature>
<dbReference type="InterPro" id="IPR010341">
    <property type="entry name" value="DUF936_pln"/>
</dbReference>
<protein>
    <submittedName>
        <fullName evidence="4">Uncharacterized protein</fullName>
    </submittedName>
</protein>
<feature type="domain" description="DUF936" evidence="2">
    <location>
        <begin position="29"/>
        <end position="146"/>
    </location>
</feature>
<feature type="region of interest" description="Disordered" evidence="1">
    <location>
        <begin position="363"/>
        <end position="389"/>
    </location>
</feature>
<dbReference type="Pfam" id="PF06075">
    <property type="entry name" value="DUF936"/>
    <property type="match status" value="1"/>
</dbReference>
<feature type="compositionally biased region" description="Polar residues" evidence="1">
    <location>
        <begin position="371"/>
        <end position="380"/>
    </location>
</feature>
<feature type="compositionally biased region" description="Basic and acidic residues" evidence="1">
    <location>
        <begin position="416"/>
        <end position="429"/>
    </location>
</feature>
<sequence length="760" mass="81071">TERRGPPRPFGPPSAAAKLARGGSPMASLTPGVLLKLLQSMNTDTRVAGEHRSALLQVIGIVPALAGPDLWPSHGFYIQLSDSSNSTYVSLSDRDADAILSNRPQLGHFVHVDRFHFDGSPVPRASGLRPIPGRPHPFVGTPDPLVVQVSHSRDGFVIQPAPSGAPPPPPLLTQQPVAKNSDDKGVPGTRTVFAARENVAPAKGQEDVAMAAPTKRRFSSPAAVKATARKGGNVAPERDPSPAGKGPSRPSSPAATGRAGSRPSSPVPSKCEVPSLAAAREENRRAAREPAIVVPSRYRQPSPVGGRKAASPMGRRNSVSPGRRLSGVLKLSPMAGESGGKKKMSAVVAGISKVSDALMGSVKSSRKSWDDASSNVTASSEQKERVVRSKNKLDKQAILRTQIAISRRLSDVSSEPSKDDDVPTDDKPRTSCNIESSSVKEKPNRVNPKITVHDRKWTDGSIPLDALSDNLVQLGKEAFQRRSIASTAAVEALEEASVTESIVRSLSMFSDLCSSARGGNPLPIIDRFLSIYGDVVKWTAVAESLAASHSSSVPRDSFCGERYRSISLWIEAALATDLEVVSLLNTGTVGPSKSKSSEKLTGSLKVPEKSALPIEPPPRSSLSRKHSAGTPSKNIKMLTASPNKNKWSRGSGMGETLELVYMLRHEMQIWFLKFVEEAVAAGFQLIGGHASDGEMSRGDNTRIAAVLSHLKRVNDWLDCVGQKPEDPIKGMTEQLKRKIYSFVIQHVGSAFDSSLSFSAA</sequence>
<feature type="non-terminal residue" evidence="4">
    <location>
        <position position="1"/>
    </location>
</feature>
<dbReference type="EMBL" id="GDJX01021085">
    <property type="protein sequence ID" value="JAT46851.1"/>
    <property type="molecule type" value="Transcribed_RNA"/>
</dbReference>
<gene>
    <name evidence="4" type="ORF">g.55993</name>
</gene>
<feature type="region of interest" description="Disordered" evidence="1">
    <location>
        <begin position="409"/>
        <end position="445"/>
    </location>
</feature>
<organism evidence="4">
    <name type="scientific">Anthurium amnicola</name>
    <dbReference type="NCBI Taxonomy" id="1678845"/>
    <lineage>
        <taxon>Eukaryota</taxon>
        <taxon>Viridiplantae</taxon>
        <taxon>Streptophyta</taxon>
        <taxon>Embryophyta</taxon>
        <taxon>Tracheophyta</taxon>
        <taxon>Spermatophyta</taxon>
        <taxon>Magnoliopsida</taxon>
        <taxon>Liliopsida</taxon>
        <taxon>Araceae</taxon>
        <taxon>Pothoideae</taxon>
        <taxon>Potheae</taxon>
        <taxon>Anthurium</taxon>
    </lineage>
</organism>
<evidence type="ECO:0000259" key="2">
    <source>
        <dbReference type="Pfam" id="PF06075"/>
    </source>
</evidence>
<feature type="region of interest" description="Disordered" evidence="1">
    <location>
        <begin position="588"/>
        <end position="649"/>
    </location>
</feature>
<proteinExistence type="predicted"/>
<feature type="compositionally biased region" description="Basic and acidic residues" evidence="1">
    <location>
        <begin position="279"/>
        <end position="288"/>
    </location>
</feature>